<comment type="similarity">
    <text evidence="2">Belongs to the GerABKC lipoprotein family.</text>
</comment>
<dbReference type="Pfam" id="PF05504">
    <property type="entry name" value="Spore_GerAC"/>
    <property type="match status" value="1"/>
</dbReference>
<dbReference type="InterPro" id="IPR038501">
    <property type="entry name" value="Spore_GerAC_C_sf"/>
</dbReference>
<proteinExistence type="inferred from homology"/>
<keyword evidence="11" id="KW-1185">Reference proteome</keyword>
<feature type="domain" description="Spore germination GerAC-like C-terminal" evidence="8">
    <location>
        <begin position="229"/>
        <end position="392"/>
    </location>
</feature>
<dbReference type="GO" id="GO:0009847">
    <property type="term" value="P:spore germination"/>
    <property type="evidence" value="ECO:0007669"/>
    <property type="project" value="InterPro"/>
</dbReference>
<dbReference type="PROSITE" id="PS51257">
    <property type="entry name" value="PROKAR_LIPOPROTEIN"/>
    <property type="match status" value="1"/>
</dbReference>
<gene>
    <name evidence="10" type="ORF">SAMN04488528_102042</name>
</gene>
<evidence type="ECO:0000256" key="3">
    <source>
        <dbReference type="ARBA" id="ARBA00022544"/>
    </source>
</evidence>
<evidence type="ECO:0000256" key="4">
    <source>
        <dbReference type="ARBA" id="ARBA00022729"/>
    </source>
</evidence>
<dbReference type="EMBL" id="FOKI01000020">
    <property type="protein sequence ID" value="SFB24216.1"/>
    <property type="molecule type" value="Genomic_DNA"/>
</dbReference>
<accession>A0A1I0ZGG1</accession>
<comment type="subcellular location">
    <subcellularLocation>
        <location evidence="1">Membrane</location>
        <topology evidence="1">Lipid-anchor</topology>
    </subcellularLocation>
</comment>
<dbReference type="Gene3D" id="3.30.300.210">
    <property type="entry name" value="Nutrient germinant receptor protein C, domain 3"/>
    <property type="match status" value="1"/>
</dbReference>
<evidence type="ECO:0000313" key="11">
    <source>
        <dbReference type="Proteomes" id="UP000198619"/>
    </source>
</evidence>
<dbReference type="GO" id="GO:0016020">
    <property type="term" value="C:membrane"/>
    <property type="evidence" value="ECO:0007669"/>
    <property type="project" value="UniProtKB-SubCell"/>
</dbReference>
<dbReference type="NCBIfam" id="TIGR02887">
    <property type="entry name" value="spore_ger_x_C"/>
    <property type="match status" value="1"/>
</dbReference>
<evidence type="ECO:0000259" key="9">
    <source>
        <dbReference type="Pfam" id="PF25198"/>
    </source>
</evidence>
<name>A0A1I0ZGG1_9CLOT</name>
<keyword evidence="5" id="KW-0472">Membrane</keyword>
<evidence type="ECO:0000256" key="1">
    <source>
        <dbReference type="ARBA" id="ARBA00004635"/>
    </source>
</evidence>
<organism evidence="10 11">
    <name type="scientific">Clostridium frigidicarnis</name>
    <dbReference type="NCBI Taxonomy" id="84698"/>
    <lineage>
        <taxon>Bacteria</taxon>
        <taxon>Bacillati</taxon>
        <taxon>Bacillota</taxon>
        <taxon>Clostridia</taxon>
        <taxon>Eubacteriales</taxon>
        <taxon>Clostridiaceae</taxon>
        <taxon>Clostridium</taxon>
    </lineage>
</organism>
<keyword evidence="4" id="KW-0732">Signal</keyword>
<keyword evidence="6" id="KW-0564">Palmitate</keyword>
<dbReference type="STRING" id="84698.SAMN04488528_102042"/>
<dbReference type="Proteomes" id="UP000198619">
    <property type="component" value="Unassembled WGS sequence"/>
</dbReference>
<reference evidence="10 11" key="1">
    <citation type="submission" date="2016-10" db="EMBL/GenBank/DDBJ databases">
        <authorList>
            <person name="de Groot N.N."/>
        </authorList>
    </citation>
    <scope>NUCLEOTIDE SEQUENCE [LARGE SCALE GENOMIC DNA]</scope>
    <source>
        <strain evidence="10 11">DSM 12271</strain>
    </source>
</reference>
<keyword evidence="7" id="KW-0449">Lipoprotein</keyword>
<dbReference type="PANTHER" id="PTHR35789:SF1">
    <property type="entry name" value="SPORE GERMINATION PROTEIN B3"/>
    <property type="match status" value="1"/>
</dbReference>
<evidence type="ECO:0000256" key="7">
    <source>
        <dbReference type="ARBA" id="ARBA00023288"/>
    </source>
</evidence>
<protein>
    <submittedName>
        <fullName evidence="10">Spore germination protein</fullName>
    </submittedName>
</protein>
<dbReference type="InterPro" id="IPR008844">
    <property type="entry name" value="Spore_GerAC-like"/>
</dbReference>
<dbReference type="Pfam" id="PF25198">
    <property type="entry name" value="Spore_GerAC_N"/>
    <property type="match status" value="1"/>
</dbReference>
<evidence type="ECO:0000256" key="5">
    <source>
        <dbReference type="ARBA" id="ARBA00023136"/>
    </source>
</evidence>
<sequence length="395" mass="44685">MRNKKSFILIIISLISSLFFTGCWDKVEIDRRVFVSTIGVDIAKDIDKGKKVKDKKPEEIIPNEELKKIKVGYSFPDLSEFSTQKGIISGDQSLEVNTYSMDGAITQASMKSGRYIYLDHTRLLILSRDLLGYEETVKEVMDYIQRQPKINRKMYMIMSDGPPNEFVKGKIPIDKHIQVYINGVLDNAEKSAAAIPVTLNEFLIMASSRNIGMLPIMSLNGDTNEVVLSGTAVLKNNKLKGRLNEVETTSLELLRGQAKGIKSVLYYNGHPIDYEINGILKRTKVSYDEKLHVNLELEIEGKANSGYLGEERTLSGDKVTAIEELFDKKIGSECEQLCQLMRGNLNVDLLEISNHIEKFNPSIWNEIKDNWDEAFKESDIKVSVKSHIRQLGVIK</sequence>
<evidence type="ECO:0000256" key="2">
    <source>
        <dbReference type="ARBA" id="ARBA00007886"/>
    </source>
</evidence>
<dbReference type="InterPro" id="IPR046953">
    <property type="entry name" value="Spore_GerAC-like_C"/>
</dbReference>
<dbReference type="InterPro" id="IPR057336">
    <property type="entry name" value="GerAC_N"/>
</dbReference>
<feature type="domain" description="Spore germination protein N-terminal" evidence="9">
    <location>
        <begin position="25"/>
        <end position="218"/>
    </location>
</feature>
<dbReference type="RefSeq" id="WP_090041882.1">
    <property type="nucleotide sequence ID" value="NZ_FOKI01000020.1"/>
</dbReference>
<evidence type="ECO:0000313" key="10">
    <source>
        <dbReference type="EMBL" id="SFB24216.1"/>
    </source>
</evidence>
<dbReference type="OrthoDB" id="2569624at2"/>
<dbReference type="AlphaFoldDB" id="A0A1I0ZGG1"/>
<keyword evidence="3" id="KW-0309">Germination</keyword>
<evidence type="ECO:0000256" key="6">
    <source>
        <dbReference type="ARBA" id="ARBA00023139"/>
    </source>
</evidence>
<dbReference type="PANTHER" id="PTHR35789">
    <property type="entry name" value="SPORE GERMINATION PROTEIN B3"/>
    <property type="match status" value="1"/>
</dbReference>
<evidence type="ECO:0000259" key="8">
    <source>
        <dbReference type="Pfam" id="PF05504"/>
    </source>
</evidence>